<accession>A0A0M9AQQ8</accession>
<name>A0A0M9AQQ8_9EURY</name>
<comment type="caution">
    <text evidence="1">The sequence shown here is derived from an EMBL/GenBank/DDBJ whole genome shotgun (WGS) entry which is preliminary data.</text>
</comment>
<evidence type="ECO:0000313" key="2">
    <source>
        <dbReference type="Proteomes" id="UP000037747"/>
    </source>
</evidence>
<organism evidence="1 2">
    <name type="scientific">Halorubrum tropicale</name>
    <dbReference type="NCBI Taxonomy" id="1765655"/>
    <lineage>
        <taxon>Archaea</taxon>
        <taxon>Methanobacteriati</taxon>
        <taxon>Methanobacteriota</taxon>
        <taxon>Stenosarchaea group</taxon>
        <taxon>Halobacteria</taxon>
        <taxon>Halobacteriales</taxon>
        <taxon>Haloferacaceae</taxon>
        <taxon>Halorubrum</taxon>
    </lineage>
</organism>
<protein>
    <submittedName>
        <fullName evidence="1">Uncharacterized protein</fullName>
    </submittedName>
</protein>
<sequence length="133" mass="14939">MRPVVGEVQRRFAVDGRRLDAHRLRAGRGMYRRALVVSEVRRRDSVQSTERAAVNAAVDLLEFRAVRSHDRAVVRLDLGVVRGHQQHRAGGHRDDDDPEQPDDFQLLVVEIVVDVHADLHRVGEWGAGVRAGA</sequence>
<keyword evidence="2" id="KW-1185">Reference proteome</keyword>
<evidence type="ECO:0000313" key="1">
    <source>
        <dbReference type="EMBL" id="KOX96939.1"/>
    </source>
</evidence>
<dbReference type="Proteomes" id="UP000037747">
    <property type="component" value="Unassembled WGS sequence"/>
</dbReference>
<proteinExistence type="predicted"/>
<dbReference type="EMBL" id="LIST01000002">
    <property type="protein sequence ID" value="KOX96939.1"/>
    <property type="molecule type" value="Genomic_DNA"/>
</dbReference>
<reference evidence="1 2" key="1">
    <citation type="submission" date="2015-08" db="EMBL/GenBank/DDBJ databases">
        <title>Genomes of Isolates from Cabo Rojo, PR.</title>
        <authorList>
            <person name="Sanchez-Nieves R.L."/>
            <person name="Montalvo-Rodriguez R."/>
        </authorList>
    </citation>
    <scope>NUCLEOTIDE SEQUENCE [LARGE SCALE GENOMIC DNA]</scope>
    <source>
        <strain evidence="1 2">5</strain>
    </source>
</reference>
<gene>
    <name evidence="1" type="ORF">AMR74_05780</name>
</gene>
<dbReference type="AlphaFoldDB" id="A0A0M9AQQ8"/>